<dbReference type="EMBL" id="AP018165">
    <property type="protein sequence ID" value="BAX97830.1"/>
    <property type="molecule type" value="Genomic_DNA"/>
</dbReference>
<dbReference type="Proteomes" id="UP000217954">
    <property type="component" value="Chromosome"/>
</dbReference>
<reference evidence="2 3" key="2">
    <citation type="journal article" date="2017" name="Int. J. Syst. Evol. Microbiol.">
        <title>Mycobacterium stephanolepidis sp. nov., a rapidly growing species related to Mycobacterium chelonae, isolated from marine teleost fish, Stephanolepis cirrhifer.</title>
        <authorList>
            <person name="Fukano H."/>
            <person name="Wada S."/>
            <person name="Kurata O."/>
            <person name="Katayama K."/>
            <person name="Fujiwara N."/>
            <person name="Hoshino Y."/>
        </authorList>
    </citation>
    <scope>NUCLEOTIDE SEQUENCE [LARGE SCALE GENOMIC DNA]</scope>
    <source>
        <strain evidence="2 3">NJB0901</strain>
    </source>
</reference>
<evidence type="ECO:0000313" key="3">
    <source>
        <dbReference type="Proteomes" id="UP000217954"/>
    </source>
</evidence>
<gene>
    <name evidence="2" type="ORF">MSTE_02520</name>
</gene>
<dbReference type="AlphaFoldDB" id="A0A1Z4EXY0"/>
<accession>A0A1Z4EXY0</accession>
<dbReference type="KEGG" id="mste:MSTE_02520"/>
<dbReference type="InterPro" id="IPR037473">
    <property type="entry name" value="Lcp-like"/>
</dbReference>
<dbReference type="RefSeq" id="WP_096501577.1">
    <property type="nucleotide sequence ID" value="NZ_AP018165.1"/>
</dbReference>
<dbReference type="PANTHER" id="PTHR37539">
    <property type="entry name" value="SECRETED PROTEIN-RELATED"/>
    <property type="match status" value="1"/>
</dbReference>
<evidence type="ECO:0000259" key="1">
    <source>
        <dbReference type="Pfam" id="PF09995"/>
    </source>
</evidence>
<organism evidence="2 3">
    <name type="scientific">[Mycobacterium] stephanolepidis</name>
    <dbReference type="NCBI Taxonomy" id="1520670"/>
    <lineage>
        <taxon>Bacteria</taxon>
        <taxon>Bacillati</taxon>
        <taxon>Actinomycetota</taxon>
        <taxon>Actinomycetes</taxon>
        <taxon>Mycobacteriales</taxon>
        <taxon>Mycobacteriaceae</taxon>
        <taxon>Mycobacteroides</taxon>
    </lineage>
</organism>
<reference evidence="3" key="1">
    <citation type="journal article" date="2017" name="Genome Announc.">
        <title>Complete Genome Sequence of Mycobacterium stephanolepidis.</title>
        <authorList>
            <person name="Fukano H."/>
            <person name="Yoshida M."/>
            <person name="Katayama Y."/>
            <person name="Omatsu T."/>
            <person name="Mizutani T."/>
            <person name="Kurata O."/>
            <person name="Wada S."/>
            <person name="Hoshino Y."/>
        </authorList>
    </citation>
    <scope>NUCLEOTIDE SEQUENCE [LARGE SCALE GENOMIC DNA]</scope>
    <source>
        <strain evidence="3">NJB0901</strain>
    </source>
</reference>
<feature type="domain" description="ER-bound oxygenase mpaB/mpaB'/Rubber oxygenase catalytic" evidence="1">
    <location>
        <begin position="130"/>
        <end position="328"/>
    </location>
</feature>
<dbReference type="GO" id="GO:0016491">
    <property type="term" value="F:oxidoreductase activity"/>
    <property type="evidence" value="ECO:0007669"/>
    <property type="project" value="InterPro"/>
</dbReference>
<proteinExistence type="predicted"/>
<evidence type="ECO:0000313" key="2">
    <source>
        <dbReference type="EMBL" id="BAX97830.1"/>
    </source>
</evidence>
<dbReference type="InterPro" id="IPR018713">
    <property type="entry name" value="MPAB/Lcp_cat_dom"/>
</dbReference>
<dbReference type="OrthoDB" id="7614910at2"/>
<protein>
    <recommendedName>
        <fullName evidence="1">ER-bound oxygenase mpaB/mpaB'/Rubber oxygenase catalytic domain-containing protein</fullName>
    </recommendedName>
</protein>
<dbReference type="PANTHER" id="PTHR37539:SF1">
    <property type="entry name" value="ER-BOUND OXYGENASE MPAB_MPAB'_RUBBER OXYGENASE CATALYTIC DOMAIN-CONTAINING PROTEIN"/>
    <property type="match status" value="1"/>
</dbReference>
<name>A0A1Z4EXY0_9MYCO</name>
<keyword evidence="3" id="KW-1185">Reference proteome</keyword>
<sequence length="417" mass="46673">MPTTTRPAASESLQWLRHRPRHDPMLAERIEHWEQLLSTPCRNDITSWHDLTIEDWRALDLVGDPLAENFILAKAEEGLKDLDDLAALDIMREQGHTAALNLWESINYVPDFIDFDEMKPALNALMRNPVGLVTSLFSALVFTYRDPNVAGVLDFSGRLGYGGDISRRYWETLRGVVDGSKVEDIKPGGSSWARWVRIRLMHSRVRIGISRSGTWDYGLGTPISAASISGGVYTFANYPVQAARGLGGYFSQREFDAMTRQWQWVTLLQGAPPELVPADISDQHRLSRQLFRERYQRPATDAALRLTDYYYESIGALLSGVKLPRWLTNAIASRSLTHGMSDIPSIASRIAVDLEIPNPPISARLLSALAFANSIFANACRWQPLGKRVAEAITRLTETLIWKGLEGQEATHTTSLG</sequence>
<dbReference type="Pfam" id="PF09995">
    <property type="entry name" value="MPAB_Lcp_cat"/>
    <property type="match status" value="1"/>
</dbReference>